<dbReference type="Pfam" id="PF12019">
    <property type="entry name" value="GspH"/>
    <property type="match status" value="1"/>
</dbReference>
<accession>A0A1M6NY13</accession>
<organism evidence="13 14">
    <name type="scientific">Desulfatibacillum alkenivorans DSM 16219</name>
    <dbReference type="NCBI Taxonomy" id="1121393"/>
    <lineage>
        <taxon>Bacteria</taxon>
        <taxon>Pseudomonadati</taxon>
        <taxon>Thermodesulfobacteriota</taxon>
        <taxon>Desulfobacteria</taxon>
        <taxon>Desulfobacterales</taxon>
        <taxon>Desulfatibacillaceae</taxon>
        <taxon>Desulfatibacillum</taxon>
    </lineage>
</organism>
<evidence type="ECO:0000313" key="14">
    <source>
        <dbReference type="Proteomes" id="UP000183994"/>
    </source>
</evidence>
<name>A0A1M6NY13_9BACT</name>
<dbReference type="STRING" id="1121393.SAMN02745216_02698"/>
<evidence type="ECO:0000256" key="3">
    <source>
        <dbReference type="ARBA" id="ARBA00022475"/>
    </source>
</evidence>
<evidence type="ECO:0000313" key="13">
    <source>
        <dbReference type="EMBL" id="SHK00566.1"/>
    </source>
</evidence>
<dbReference type="InterPro" id="IPR045584">
    <property type="entry name" value="Pilin-like"/>
</dbReference>
<keyword evidence="7 11" id="KW-1133">Transmembrane helix</keyword>
<evidence type="ECO:0000256" key="8">
    <source>
        <dbReference type="ARBA" id="ARBA00023136"/>
    </source>
</evidence>
<gene>
    <name evidence="13" type="ORF">SAMN02745216_02698</name>
</gene>
<protein>
    <recommendedName>
        <fullName evidence="2">Type II secretion system protein H</fullName>
    </recommendedName>
    <alternativeName>
        <fullName evidence="10">General secretion pathway protein H</fullName>
    </alternativeName>
</protein>
<keyword evidence="4" id="KW-0488">Methylation</keyword>
<dbReference type="OrthoDB" id="5432590at2"/>
<dbReference type="Pfam" id="PF07963">
    <property type="entry name" value="N_methyl"/>
    <property type="match status" value="1"/>
</dbReference>
<sequence>MSITDINKTARTPGSQHGFTLLELVSVLLIIGILSAVVITRASMSLDVTMVAEAEALKAQLRYAQRRSMTGGDPWGINISGNSYSMFYYDGTRNTVSMPGATSASRNLGSLGISVTGAIVSFDSWGRPCTGDSGTSPRTSDLTLTVSKGSVSRTITVTKNTGFIP</sequence>
<keyword evidence="8 11" id="KW-0472">Membrane</keyword>
<dbReference type="Gene3D" id="3.30.700.10">
    <property type="entry name" value="Glycoprotein, Type 4 Pilin"/>
    <property type="match status" value="1"/>
</dbReference>
<keyword evidence="6 11" id="KW-0812">Transmembrane</keyword>
<dbReference type="PROSITE" id="PS00409">
    <property type="entry name" value="PROKAR_NTER_METHYL"/>
    <property type="match status" value="1"/>
</dbReference>
<dbReference type="Proteomes" id="UP000183994">
    <property type="component" value="Unassembled WGS sequence"/>
</dbReference>
<evidence type="ECO:0000256" key="7">
    <source>
        <dbReference type="ARBA" id="ARBA00022989"/>
    </source>
</evidence>
<keyword evidence="5" id="KW-0997">Cell inner membrane</keyword>
<evidence type="ECO:0000256" key="6">
    <source>
        <dbReference type="ARBA" id="ARBA00022692"/>
    </source>
</evidence>
<dbReference type="AlphaFoldDB" id="A0A1M6NY13"/>
<evidence type="ECO:0000256" key="10">
    <source>
        <dbReference type="ARBA" id="ARBA00030775"/>
    </source>
</evidence>
<dbReference type="InterPro" id="IPR022346">
    <property type="entry name" value="T2SS_GspH"/>
</dbReference>
<dbReference type="GO" id="GO:0005886">
    <property type="term" value="C:plasma membrane"/>
    <property type="evidence" value="ECO:0007669"/>
    <property type="project" value="UniProtKB-SubCell"/>
</dbReference>
<dbReference type="NCBIfam" id="TIGR02532">
    <property type="entry name" value="IV_pilin_GFxxxE"/>
    <property type="match status" value="1"/>
</dbReference>
<feature type="domain" description="General secretion pathway GspH" evidence="12">
    <location>
        <begin position="53"/>
        <end position="158"/>
    </location>
</feature>
<evidence type="ECO:0000256" key="1">
    <source>
        <dbReference type="ARBA" id="ARBA00004377"/>
    </source>
</evidence>
<evidence type="ECO:0000259" key="12">
    <source>
        <dbReference type="Pfam" id="PF12019"/>
    </source>
</evidence>
<dbReference type="InterPro" id="IPR012902">
    <property type="entry name" value="N_methyl_site"/>
</dbReference>
<dbReference type="GO" id="GO:0015627">
    <property type="term" value="C:type II protein secretion system complex"/>
    <property type="evidence" value="ECO:0007669"/>
    <property type="project" value="InterPro"/>
</dbReference>
<comment type="subcellular location">
    <subcellularLocation>
        <location evidence="1">Cell inner membrane</location>
        <topology evidence="1">Single-pass membrane protein</topology>
    </subcellularLocation>
</comment>
<evidence type="ECO:0000256" key="5">
    <source>
        <dbReference type="ARBA" id="ARBA00022519"/>
    </source>
</evidence>
<evidence type="ECO:0000256" key="9">
    <source>
        <dbReference type="ARBA" id="ARBA00025772"/>
    </source>
</evidence>
<dbReference type="EMBL" id="FQZU01000016">
    <property type="protein sequence ID" value="SHK00566.1"/>
    <property type="molecule type" value="Genomic_DNA"/>
</dbReference>
<feature type="transmembrane region" description="Helical" evidence="11">
    <location>
        <begin position="20"/>
        <end position="40"/>
    </location>
</feature>
<dbReference type="GO" id="GO:0015628">
    <property type="term" value="P:protein secretion by the type II secretion system"/>
    <property type="evidence" value="ECO:0007669"/>
    <property type="project" value="InterPro"/>
</dbReference>
<dbReference type="SUPFAM" id="SSF54523">
    <property type="entry name" value="Pili subunits"/>
    <property type="match status" value="1"/>
</dbReference>
<evidence type="ECO:0000256" key="4">
    <source>
        <dbReference type="ARBA" id="ARBA00022481"/>
    </source>
</evidence>
<reference evidence="14" key="1">
    <citation type="submission" date="2016-11" db="EMBL/GenBank/DDBJ databases">
        <authorList>
            <person name="Varghese N."/>
            <person name="Submissions S."/>
        </authorList>
    </citation>
    <scope>NUCLEOTIDE SEQUENCE [LARGE SCALE GENOMIC DNA]</scope>
    <source>
        <strain evidence="14">DSM 16219</strain>
    </source>
</reference>
<keyword evidence="3" id="KW-1003">Cell membrane</keyword>
<proteinExistence type="inferred from homology"/>
<dbReference type="RefSeq" id="WP_073476629.1">
    <property type="nucleotide sequence ID" value="NZ_FQZU01000016.1"/>
</dbReference>
<evidence type="ECO:0000256" key="11">
    <source>
        <dbReference type="SAM" id="Phobius"/>
    </source>
</evidence>
<keyword evidence="14" id="KW-1185">Reference proteome</keyword>
<evidence type="ECO:0000256" key="2">
    <source>
        <dbReference type="ARBA" id="ARBA00021549"/>
    </source>
</evidence>
<comment type="similarity">
    <text evidence="9">Belongs to the GSP H family.</text>
</comment>